<dbReference type="AlphaFoldDB" id="A0AAD5CQK3"/>
<evidence type="ECO:0000313" key="1">
    <source>
        <dbReference type="EMBL" id="KAI7745440.1"/>
    </source>
</evidence>
<protein>
    <submittedName>
        <fullName evidence="1">Uncharacterized protein</fullName>
    </submittedName>
</protein>
<sequence>MISMENSSILFQEKRLLLKEIKMMLMGGSGLSNKTL</sequence>
<dbReference type="Proteomes" id="UP001206925">
    <property type="component" value="Unassembled WGS sequence"/>
</dbReference>
<comment type="caution">
    <text evidence="1">The sequence shown here is derived from an EMBL/GenBank/DDBJ whole genome shotgun (WGS) entry which is preliminary data.</text>
</comment>
<reference evidence="1" key="1">
    <citation type="submission" date="2022-06" db="EMBL/GenBank/DDBJ databases">
        <title>Uncovering the hologenomic basis of an extraordinary plant invasion.</title>
        <authorList>
            <person name="Bieker V.C."/>
            <person name="Martin M.D."/>
            <person name="Gilbert T."/>
            <person name="Hodgins K."/>
            <person name="Battlay P."/>
            <person name="Petersen B."/>
            <person name="Wilson J."/>
        </authorList>
    </citation>
    <scope>NUCLEOTIDE SEQUENCE</scope>
    <source>
        <strain evidence="1">AA19_3_7</strain>
        <tissue evidence="1">Leaf</tissue>
    </source>
</reference>
<organism evidence="1 2">
    <name type="scientific">Ambrosia artemisiifolia</name>
    <name type="common">Common ragweed</name>
    <dbReference type="NCBI Taxonomy" id="4212"/>
    <lineage>
        <taxon>Eukaryota</taxon>
        <taxon>Viridiplantae</taxon>
        <taxon>Streptophyta</taxon>
        <taxon>Embryophyta</taxon>
        <taxon>Tracheophyta</taxon>
        <taxon>Spermatophyta</taxon>
        <taxon>Magnoliopsida</taxon>
        <taxon>eudicotyledons</taxon>
        <taxon>Gunneridae</taxon>
        <taxon>Pentapetalae</taxon>
        <taxon>asterids</taxon>
        <taxon>campanulids</taxon>
        <taxon>Asterales</taxon>
        <taxon>Asteraceae</taxon>
        <taxon>Asteroideae</taxon>
        <taxon>Heliantheae alliance</taxon>
        <taxon>Heliantheae</taxon>
        <taxon>Ambrosia</taxon>
    </lineage>
</organism>
<dbReference type="EMBL" id="JAMZMK010007248">
    <property type="protein sequence ID" value="KAI7745440.1"/>
    <property type="molecule type" value="Genomic_DNA"/>
</dbReference>
<name>A0AAD5CQK3_AMBAR</name>
<accession>A0AAD5CQK3</accession>
<gene>
    <name evidence="1" type="ORF">M8C21_015931</name>
</gene>
<keyword evidence="2" id="KW-1185">Reference proteome</keyword>
<proteinExistence type="predicted"/>
<evidence type="ECO:0000313" key="2">
    <source>
        <dbReference type="Proteomes" id="UP001206925"/>
    </source>
</evidence>